<dbReference type="PANTHER" id="PTHR13318:SF95">
    <property type="entry name" value="F-BOX PROTEIN YLR352W"/>
    <property type="match status" value="1"/>
</dbReference>
<proteinExistence type="predicted"/>
<reference evidence="2 3" key="1">
    <citation type="journal article" date="2015" name="Fungal Genet. Biol.">
        <title>Evolution of novel wood decay mechanisms in Agaricales revealed by the genome sequences of Fistulina hepatica and Cylindrobasidium torrendii.</title>
        <authorList>
            <person name="Floudas D."/>
            <person name="Held B.W."/>
            <person name="Riley R."/>
            <person name="Nagy L.G."/>
            <person name="Koehler G."/>
            <person name="Ransdell A.S."/>
            <person name="Younus H."/>
            <person name="Chow J."/>
            <person name="Chiniquy J."/>
            <person name="Lipzen A."/>
            <person name="Tritt A."/>
            <person name="Sun H."/>
            <person name="Haridas S."/>
            <person name="LaButti K."/>
            <person name="Ohm R.A."/>
            <person name="Kues U."/>
            <person name="Blanchette R.A."/>
            <person name="Grigoriev I.V."/>
            <person name="Minto R.E."/>
            <person name="Hibbett D.S."/>
        </authorList>
    </citation>
    <scope>NUCLEOTIDE SEQUENCE [LARGE SCALE GENOMIC DNA]</scope>
    <source>
        <strain evidence="2 3">FP15055 ss-10</strain>
    </source>
</reference>
<dbReference type="InterPro" id="IPR006553">
    <property type="entry name" value="Leu-rich_rpt_Cys-con_subtyp"/>
</dbReference>
<dbReference type="InterPro" id="IPR057207">
    <property type="entry name" value="FBXL15_LRR"/>
</dbReference>
<evidence type="ECO:0000313" key="3">
    <source>
        <dbReference type="Proteomes" id="UP000054007"/>
    </source>
</evidence>
<dbReference type="AlphaFoldDB" id="A0A0D7BCR0"/>
<dbReference type="GO" id="GO:0019005">
    <property type="term" value="C:SCF ubiquitin ligase complex"/>
    <property type="evidence" value="ECO:0007669"/>
    <property type="project" value="TreeGrafter"/>
</dbReference>
<accession>A0A0D7BCR0</accession>
<evidence type="ECO:0000259" key="1">
    <source>
        <dbReference type="Pfam" id="PF25372"/>
    </source>
</evidence>
<dbReference type="SUPFAM" id="SSF52047">
    <property type="entry name" value="RNI-like"/>
    <property type="match status" value="1"/>
</dbReference>
<dbReference type="GO" id="GO:0031146">
    <property type="term" value="P:SCF-dependent proteasomal ubiquitin-dependent protein catabolic process"/>
    <property type="evidence" value="ECO:0007669"/>
    <property type="project" value="TreeGrafter"/>
</dbReference>
<keyword evidence="3" id="KW-1185">Reference proteome</keyword>
<dbReference type="Pfam" id="PF25372">
    <property type="entry name" value="DUF7885"/>
    <property type="match status" value="1"/>
</dbReference>
<dbReference type="PANTHER" id="PTHR13318">
    <property type="entry name" value="PARTNER OF PAIRED, ISOFORM B-RELATED"/>
    <property type="match status" value="1"/>
</dbReference>
<name>A0A0D7BCR0_9AGAR</name>
<dbReference type="Gene3D" id="3.80.10.10">
    <property type="entry name" value="Ribonuclease Inhibitor"/>
    <property type="match status" value="3"/>
</dbReference>
<dbReference type="STRING" id="1314674.A0A0D7BCR0"/>
<evidence type="ECO:0000313" key="2">
    <source>
        <dbReference type="EMBL" id="KIY67959.1"/>
    </source>
</evidence>
<dbReference type="OrthoDB" id="10257471at2759"/>
<protein>
    <submittedName>
        <fullName evidence="2">RNI-like protein</fullName>
    </submittedName>
</protein>
<organism evidence="2 3">
    <name type="scientific">Cylindrobasidium torrendii FP15055 ss-10</name>
    <dbReference type="NCBI Taxonomy" id="1314674"/>
    <lineage>
        <taxon>Eukaryota</taxon>
        <taxon>Fungi</taxon>
        <taxon>Dikarya</taxon>
        <taxon>Basidiomycota</taxon>
        <taxon>Agaricomycotina</taxon>
        <taxon>Agaricomycetes</taxon>
        <taxon>Agaricomycetidae</taxon>
        <taxon>Agaricales</taxon>
        <taxon>Marasmiineae</taxon>
        <taxon>Physalacriaceae</taxon>
        <taxon>Cylindrobasidium</taxon>
    </lineage>
</organism>
<dbReference type="InterPro" id="IPR032675">
    <property type="entry name" value="LRR_dom_sf"/>
</dbReference>
<sequence length="447" mass="49978">MYGDAMYGDFFIKVADRLPKQDELRRVRHLIIRKKSAGIMDDELAVALAHCPQLESVVLSGVPSLTDRTIVTLASHANNLMGLDLSGCQNVTDIGILDVVSQALPLQWVMLNRVSGLTDPAISAISRSCSRLIELELCYLPLLSPLSVRDIWTYSRKLRTLRLAYCRMLTDQAFPSTLDIPPSKYDSYEKPLPHRPVTLFEELPPLVLTHQADNLRILDIAYCNITDDAIEGIVHHAPRIQTLNLSGCQLLTDRALDAVATLGGHLDVLILAHVPNISDLGVVNFTRNCVNLRCVDVSFCRHLTDMSVFELASLECLRRLSLVRVHHLTDLGLSAIAEQAKSLERLHIDYCDKLTLDGVHLALKSLQNLEHLTATGIPSLRRKGIKRFSDPPPSNLDVDQAAAFFVFNQEKVKSLTAFLTKEEMRRREAEAMNISFSPRSDDLLDLY</sequence>
<dbReference type="Proteomes" id="UP000054007">
    <property type="component" value="Unassembled WGS sequence"/>
</dbReference>
<dbReference type="SMART" id="SM00367">
    <property type="entry name" value="LRR_CC"/>
    <property type="match status" value="10"/>
</dbReference>
<dbReference type="EMBL" id="KN880513">
    <property type="protein sequence ID" value="KIY67959.1"/>
    <property type="molecule type" value="Genomic_DNA"/>
</dbReference>
<feature type="domain" description="F-box/LRR-repeat protein 15-like leucin rich repeat" evidence="1">
    <location>
        <begin position="214"/>
        <end position="314"/>
    </location>
</feature>
<gene>
    <name evidence="2" type="ORF">CYLTODRAFT_375184</name>
</gene>